<reference evidence="2 3" key="1">
    <citation type="submission" date="2019-12" db="EMBL/GenBank/DDBJ databases">
        <authorList>
            <person name="Alioto T."/>
            <person name="Alioto T."/>
            <person name="Gomez Garrido J."/>
        </authorList>
    </citation>
    <scope>NUCLEOTIDE SEQUENCE [LARGE SCALE GENOMIC DNA]</scope>
</reference>
<dbReference type="OrthoDB" id="1746001at2759"/>
<accession>A0A8S0UHV1</accession>
<dbReference type="PANTHER" id="PTHR46618">
    <property type="entry name" value="ARMADILLO REPEAT-CONTAINING PROTEIN 3"/>
    <property type="match status" value="1"/>
</dbReference>
<dbReference type="AlphaFoldDB" id="A0A8S0UHV1"/>
<dbReference type="PANTHER" id="PTHR46618:SF1">
    <property type="entry name" value="ARMADILLO REPEAT-CONTAINING PROTEIN 3"/>
    <property type="match status" value="1"/>
</dbReference>
<comment type="caution">
    <text evidence="2">The sequence shown here is derived from an EMBL/GenBank/DDBJ whole genome shotgun (WGS) entry which is preliminary data.</text>
</comment>
<dbReference type="Gramene" id="OE9A007608T1">
    <property type="protein sequence ID" value="OE9A007608C1"/>
    <property type="gene ID" value="OE9A007608"/>
</dbReference>
<proteinExistence type="predicted"/>
<evidence type="ECO:0000313" key="3">
    <source>
        <dbReference type="Proteomes" id="UP000594638"/>
    </source>
</evidence>
<protein>
    <submittedName>
        <fullName evidence="2">Uncharacterized protein</fullName>
    </submittedName>
</protein>
<name>A0A8S0UHV1_OLEEU</name>
<dbReference type="InterPro" id="IPR052441">
    <property type="entry name" value="Armadillo-Ser/Thr_Kinase"/>
</dbReference>
<keyword evidence="3" id="KW-1185">Reference proteome</keyword>
<gene>
    <name evidence="2" type="ORF">OLEA9_A007608</name>
</gene>
<evidence type="ECO:0000313" key="2">
    <source>
        <dbReference type="EMBL" id="CAA3017441.1"/>
    </source>
</evidence>
<evidence type="ECO:0000256" key="1">
    <source>
        <dbReference type="ARBA" id="ARBA00022737"/>
    </source>
</evidence>
<sequence>MEAIGYGVLMDTILMVVDPLNKIISDEKTKELDFFMAEFVELFAQGRENSNIESLHRSSPKRANKRLESWTSIGTIAAASELASQIASGVSDSGIINARHGSATSSKLLAHVVSPWKVDVTRENLEKVADLLLEFVADDITIMSQGSSQSLLGHLFQMSNKIEPPIVLTLLKCIHHLSTEPRCLENLQQGDAERANVVKQQIVLRLEAILSIHKLANTGNQIDASREVAKLLFLPLDTVAPDFSTGIFNHLSPRVQACVPNLLKVALHCLDNGSDTDGLLHALRAIKPLITSRQVIKIGPHSEMPKGLSNIAT</sequence>
<keyword evidence="1" id="KW-0677">Repeat</keyword>
<organism evidence="2 3">
    <name type="scientific">Olea europaea subsp. europaea</name>
    <dbReference type="NCBI Taxonomy" id="158383"/>
    <lineage>
        <taxon>Eukaryota</taxon>
        <taxon>Viridiplantae</taxon>
        <taxon>Streptophyta</taxon>
        <taxon>Embryophyta</taxon>
        <taxon>Tracheophyta</taxon>
        <taxon>Spermatophyta</taxon>
        <taxon>Magnoliopsida</taxon>
        <taxon>eudicotyledons</taxon>
        <taxon>Gunneridae</taxon>
        <taxon>Pentapetalae</taxon>
        <taxon>asterids</taxon>
        <taxon>lamiids</taxon>
        <taxon>Lamiales</taxon>
        <taxon>Oleaceae</taxon>
        <taxon>Oleeae</taxon>
        <taxon>Olea</taxon>
    </lineage>
</organism>
<dbReference type="EMBL" id="CACTIH010007703">
    <property type="protein sequence ID" value="CAA3017441.1"/>
    <property type="molecule type" value="Genomic_DNA"/>
</dbReference>
<dbReference type="Proteomes" id="UP000594638">
    <property type="component" value="Unassembled WGS sequence"/>
</dbReference>